<dbReference type="OrthoDB" id="9804723at2"/>
<feature type="domain" description="AB hydrolase-1" evidence="1">
    <location>
        <begin position="29"/>
        <end position="242"/>
    </location>
</feature>
<evidence type="ECO:0000259" key="1">
    <source>
        <dbReference type="Pfam" id="PF12697"/>
    </source>
</evidence>
<dbReference type="PANTHER" id="PTHR43194">
    <property type="entry name" value="HYDROLASE ALPHA/BETA FOLD FAMILY"/>
    <property type="match status" value="1"/>
</dbReference>
<organism evidence="2 3">
    <name type="scientific">Sphingomonas spermidinifaciens</name>
    <dbReference type="NCBI Taxonomy" id="1141889"/>
    <lineage>
        <taxon>Bacteria</taxon>
        <taxon>Pseudomonadati</taxon>
        <taxon>Pseudomonadota</taxon>
        <taxon>Alphaproteobacteria</taxon>
        <taxon>Sphingomonadales</taxon>
        <taxon>Sphingomonadaceae</taxon>
        <taxon>Sphingomonas</taxon>
    </lineage>
</organism>
<name>A0A2A4B1H6_9SPHN</name>
<keyword evidence="2" id="KW-0378">Hydrolase</keyword>
<dbReference type="AlphaFoldDB" id="A0A2A4B1H6"/>
<accession>A0A2A4B1H6</accession>
<dbReference type="EMBL" id="NWMW01000003">
    <property type="protein sequence ID" value="PCD01544.1"/>
    <property type="molecule type" value="Genomic_DNA"/>
</dbReference>
<dbReference type="Proteomes" id="UP000218366">
    <property type="component" value="Unassembled WGS sequence"/>
</dbReference>
<evidence type="ECO:0000313" key="2">
    <source>
        <dbReference type="EMBL" id="PCD01544.1"/>
    </source>
</evidence>
<dbReference type="PANTHER" id="PTHR43194:SF2">
    <property type="entry name" value="PEROXISOMAL MEMBRANE PROTEIN LPX1"/>
    <property type="match status" value="1"/>
</dbReference>
<dbReference type="GO" id="GO:0016787">
    <property type="term" value="F:hydrolase activity"/>
    <property type="evidence" value="ECO:0007669"/>
    <property type="project" value="UniProtKB-KW"/>
</dbReference>
<dbReference type="RefSeq" id="WP_096344289.1">
    <property type="nucleotide sequence ID" value="NZ_NWMW01000003.1"/>
</dbReference>
<sequence length="255" mass="27588">MTDQSTIHHLTATDGTRLSWHELGEGRPVVLIHGYMSDAFTNWMRWGHAGKVAAQGYRVIMPDLRAHGGSDRPHDAAAYRPDVLAEDAEALIARLGLTDYDLGGYSLGARTAMRVLDRARVPTPTKVIFVGMGLEGLTDTNRRSGHFRGILDNLGTFERGSPKWVVEAFLKTTKGDPVALRHVLDTFVDTPIERVRAINQPTLVLAGEEDDDNGSHRELAAAIPGATLVEVPGGHMSAVTKPELGDALAAWLGAN</sequence>
<protein>
    <submittedName>
        <fullName evidence="2">Alpha/beta hydrolase</fullName>
    </submittedName>
</protein>
<evidence type="ECO:0000313" key="3">
    <source>
        <dbReference type="Proteomes" id="UP000218366"/>
    </source>
</evidence>
<keyword evidence="3" id="KW-1185">Reference proteome</keyword>
<dbReference type="InterPro" id="IPR050228">
    <property type="entry name" value="Carboxylesterase_BioH"/>
</dbReference>
<proteinExistence type="predicted"/>
<dbReference type="SUPFAM" id="SSF53474">
    <property type="entry name" value="alpha/beta-Hydrolases"/>
    <property type="match status" value="1"/>
</dbReference>
<dbReference type="Pfam" id="PF12697">
    <property type="entry name" value="Abhydrolase_6"/>
    <property type="match status" value="1"/>
</dbReference>
<dbReference type="InterPro" id="IPR029058">
    <property type="entry name" value="AB_hydrolase_fold"/>
</dbReference>
<comment type="caution">
    <text evidence="2">The sequence shown here is derived from an EMBL/GenBank/DDBJ whole genome shotgun (WGS) entry which is preliminary data.</text>
</comment>
<gene>
    <name evidence="2" type="ORF">COC42_15545</name>
</gene>
<dbReference type="InterPro" id="IPR000073">
    <property type="entry name" value="AB_hydrolase_1"/>
</dbReference>
<dbReference type="Gene3D" id="3.40.50.1820">
    <property type="entry name" value="alpha/beta hydrolase"/>
    <property type="match status" value="1"/>
</dbReference>
<reference evidence="2 3" key="1">
    <citation type="submission" date="2017-09" db="EMBL/GenBank/DDBJ databases">
        <title>Sphingomonas spermidinifaciens 9NM-10, whole genome shotgun sequence.</title>
        <authorList>
            <person name="Feng G."/>
            <person name="Zhu H."/>
        </authorList>
    </citation>
    <scope>NUCLEOTIDE SEQUENCE [LARGE SCALE GENOMIC DNA]</scope>
    <source>
        <strain evidence="2 3">9NM-10</strain>
    </source>
</reference>